<feature type="transmembrane region" description="Helical" evidence="5">
    <location>
        <begin position="20"/>
        <end position="42"/>
    </location>
</feature>
<dbReference type="InterPro" id="IPR000412">
    <property type="entry name" value="ABC_2_transport"/>
</dbReference>
<comment type="similarity">
    <text evidence="5">Belongs to the ABC-2 integral membrane protein family.</text>
</comment>
<evidence type="ECO:0000256" key="2">
    <source>
        <dbReference type="ARBA" id="ARBA00022692"/>
    </source>
</evidence>
<name>A0ABS7V108_9BACI</name>
<dbReference type="Proteomes" id="UP001165287">
    <property type="component" value="Unassembled WGS sequence"/>
</dbReference>
<comment type="subcellular location">
    <subcellularLocation>
        <location evidence="5">Cell membrane</location>
        <topology evidence="5">Multi-pass membrane protein</topology>
    </subcellularLocation>
    <subcellularLocation>
        <location evidence="1">Membrane</location>
        <topology evidence="1">Multi-pass membrane protein</topology>
    </subcellularLocation>
</comment>
<dbReference type="InterPro" id="IPR047817">
    <property type="entry name" value="ABC2_TM_bact-type"/>
</dbReference>
<keyword evidence="5" id="KW-1003">Cell membrane</keyword>
<dbReference type="PANTHER" id="PTHR43229:SF2">
    <property type="entry name" value="NODULATION PROTEIN J"/>
    <property type="match status" value="1"/>
</dbReference>
<sequence length="105" mass="11550">MGVFAFLASAFRWSGLTKSAGAASGFAMVIFFPMLFLSGIAMPVEILPQFLQDASKWLPMTHFVELAQGVWNGDALTVFGLELLILTVFGLVCVVLAFLLFRWEN</sequence>
<comment type="caution">
    <text evidence="7">The sequence shown here is derived from an EMBL/GenBank/DDBJ whole genome shotgun (WGS) entry which is preliminary data.</text>
</comment>
<protein>
    <recommendedName>
        <fullName evidence="5">Transport permease protein</fullName>
    </recommendedName>
</protein>
<dbReference type="PRINTS" id="PR00164">
    <property type="entry name" value="ABC2TRNSPORT"/>
</dbReference>
<evidence type="ECO:0000256" key="5">
    <source>
        <dbReference type="RuleBase" id="RU361157"/>
    </source>
</evidence>
<accession>A0ABS7V108</accession>
<dbReference type="PROSITE" id="PS51012">
    <property type="entry name" value="ABC_TM2"/>
    <property type="match status" value="1"/>
</dbReference>
<keyword evidence="4 5" id="KW-0472">Membrane</keyword>
<gene>
    <name evidence="7" type="ORF">K9V48_27530</name>
</gene>
<evidence type="ECO:0000256" key="1">
    <source>
        <dbReference type="ARBA" id="ARBA00004141"/>
    </source>
</evidence>
<feature type="domain" description="ABC transmembrane type-2" evidence="6">
    <location>
        <begin position="1"/>
        <end position="104"/>
    </location>
</feature>
<proteinExistence type="inferred from homology"/>
<reference evidence="7" key="1">
    <citation type="submission" date="2024-05" db="EMBL/GenBank/DDBJ databases">
        <title>Metabacillus sp. nov., isolated from the rhizosphere soil of tomato plants.</title>
        <authorList>
            <person name="Ma R."/>
        </authorList>
    </citation>
    <scope>NUCLEOTIDE SEQUENCE</scope>
    <source>
        <strain evidence="7">DBTR6</strain>
    </source>
</reference>
<dbReference type="Pfam" id="PF12698">
    <property type="entry name" value="ABC2_membrane_3"/>
    <property type="match status" value="1"/>
</dbReference>
<dbReference type="InterPro" id="IPR051784">
    <property type="entry name" value="Nod_factor_ABC_transporter"/>
</dbReference>
<evidence type="ECO:0000259" key="6">
    <source>
        <dbReference type="PROSITE" id="PS51012"/>
    </source>
</evidence>
<dbReference type="InterPro" id="IPR013525">
    <property type="entry name" value="ABC2_TM"/>
</dbReference>
<feature type="transmembrane region" description="Helical" evidence="5">
    <location>
        <begin position="78"/>
        <end position="101"/>
    </location>
</feature>
<dbReference type="PANTHER" id="PTHR43229">
    <property type="entry name" value="NODULATION PROTEIN J"/>
    <property type="match status" value="1"/>
</dbReference>
<keyword evidence="3 5" id="KW-1133">Transmembrane helix</keyword>
<dbReference type="EMBL" id="JAIQUM010000170">
    <property type="protein sequence ID" value="MBZ5753849.1"/>
    <property type="molecule type" value="Genomic_DNA"/>
</dbReference>
<evidence type="ECO:0000313" key="8">
    <source>
        <dbReference type="Proteomes" id="UP001165287"/>
    </source>
</evidence>
<evidence type="ECO:0000313" key="7">
    <source>
        <dbReference type="EMBL" id="MBZ5753849.1"/>
    </source>
</evidence>
<evidence type="ECO:0000256" key="3">
    <source>
        <dbReference type="ARBA" id="ARBA00022989"/>
    </source>
</evidence>
<evidence type="ECO:0000256" key="4">
    <source>
        <dbReference type="ARBA" id="ARBA00023136"/>
    </source>
</evidence>
<keyword evidence="2 5" id="KW-0812">Transmembrane</keyword>
<organism evidence="7 8">
    <name type="scientific">Metabacillus rhizolycopersici</name>
    <dbReference type="NCBI Taxonomy" id="2875709"/>
    <lineage>
        <taxon>Bacteria</taxon>
        <taxon>Bacillati</taxon>
        <taxon>Bacillota</taxon>
        <taxon>Bacilli</taxon>
        <taxon>Bacillales</taxon>
        <taxon>Bacillaceae</taxon>
        <taxon>Metabacillus</taxon>
    </lineage>
</organism>
<keyword evidence="5" id="KW-0813">Transport</keyword>
<keyword evidence="8" id="KW-1185">Reference proteome</keyword>
<comment type="caution">
    <text evidence="5">Lacks conserved residue(s) required for the propagation of feature annotation.</text>
</comment>